<evidence type="ECO:0000256" key="1">
    <source>
        <dbReference type="SAM" id="MobiDB-lite"/>
    </source>
</evidence>
<organism evidence="2 3">
    <name type="scientific">Crotalaria pallida</name>
    <name type="common">Smooth rattlebox</name>
    <name type="synonym">Crotalaria striata</name>
    <dbReference type="NCBI Taxonomy" id="3830"/>
    <lineage>
        <taxon>Eukaryota</taxon>
        <taxon>Viridiplantae</taxon>
        <taxon>Streptophyta</taxon>
        <taxon>Embryophyta</taxon>
        <taxon>Tracheophyta</taxon>
        <taxon>Spermatophyta</taxon>
        <taxon>Magnoliopsida</taxon>
        <taxon>eudicotyledons</taxon>
        <taxon>Gunneridae</taxon>
        <taxon>Pentapetalae</taxon>
        <taxon>rosids</taxon>
        <taxon>fabids</taxon>
        <taxon>Fabales</taxon>
        <taxon>Fabaceae</taxon>
        <taxon>Papilionoideae</taxon>
        <taxon>50 kb inversion clade</taxon>
        <taxon>genistoids sensu lato</taxon>
        <taxon>core genistoids</taxon>
        <taxon>Crotalarieae</taxon>
        <taxon>Crotalaria</taxon>
    </lineage>
</organism>
<name>A0AAN9E4W4_CROPI</name>
<dbReference type="AlphaFoldDB" id="A0AAN9E4W4"/>
<keyword evidence="3" id="KW-1185">Reference proteome</keyword>
<evidence type="ECO:0000313" key="3">
    <source>
        <dbReference type="Proteomes" id="UP001372338"/>
    </source>
</evidence>
<feature type="region of interest" description="Disordered" evidence="1">
    <location>
        <begin position="161"/>
        <end position="198"/>
    </location>
</feature>
<comment type="caution">
    <text evidence="2">The sequence shown here is derived from an EMBL/GenBank/DDBJ whole genome shotgun (WGS) entry which is preliminary data.</text>
</comment>
<dbReference type="EMBL" id="JAYWIO010000008">
    <property type="protein sequence ID" value="KAK7246309.1"/>
    <property type="molecule type" value="Genomic_DNA"/>
</dbReference>
<protein>
    <submittedName>
        <fullName evidence="2">Uncharacterized protein</fullName>
    </submittedName>
</protein>
<feature type="compositionally biased region" description="Basic and acidic residues" evidence="1">
    <location>
        <begin position="161"/>
        <end position="182"/>
    </location>
</feature>
<accession>A0AAN9E4W4</accession>
<sequence length="217" mass="24310">MSKISAYYRNSSRCSESSSAKGRGLDLKKKIHYDFSLPKNIEFVNEEEVDSSLPKFVELPRLNEDFPLPKNIEYYCDDDEYFSSSIKNKGKEVYHPLIAPGPKNGYASSSRTVMATVIGGDGESTMSMLCTMINEERIEQRLRRGEHLLLPWFAATVTKAEDSEGREPAMNMRGEDGSRARDDDDGTAARAREEEDCAVAGREDDVIATAREENCSV</sequence>
<evidence type="ECO:0000313" key="2">
    <source>
        <dbReference type="EMBL" id="KAK7246309.1"/>
    </source>
</evidence>
<reference evidence="2 3" key="1">
    <citation type="submission" date="2024-01" db="EMBL/GenBank/DDBJ databases">
        <title>The genomes of 5 underutilized Papilionoideae crops provide insights into root nodulation and disease resistanc.</title>
        <authorList>
            <person name="Yuan L."/>
        </authorList>
    </citation>
    <scope>NUCLEOTIDE SEQUENCE [LARGE SCALE GENOMIC DNA]</scope>
    <source>
        <strain evidence="2">ZHUSHIDOU_FW_LH</strain>
        <tissue evidence="2">Leaf</tissue>
    </source>
</reference>
<proteinExistence type="predicted"/>
<gene>
    <name evidence="2" type="ORF">RIF29_41173</name>
</gene>
<feature type="region of interest" description="Disordered" evidence="1">
    <location>
        <begin position="1"/>
        <end position="21"/>
    </location>
</feature>
<dbReference type="Proteomes" id="UP001372338">
    <property type="component" value="Unassembled WGS sequence"/>
</dbReference>